<accession>A0A507B1K6</accession>
<organism evidence="2 3">
    <name type="scientific">Thyridium curvatum</name>
    <dbReference type="NCBI Taxonomy" id="1093900"/>
    <lineage>
        <taxon>Eukaryota</taxon>
        <taxon>Fungi</taxon>
        <taxon>Dikarya</taxon>
        <taxon>Ascomycota</taxon>
        <taxon>Pezizomycotina</taxon>
        <taxon>Sordariomycetes</taxon>
        <taxon>Sordariomycetidae</taxon>
        <taxon>Thyridiales</taxon>
        <taxon>Thyridiaceae</taxon>
        <taxon>Thyridium</taxon>
    </lineage>
</organism>
<dbReference type="RefSeq" id="XP_030995474.1">
    <property type="nucleotide sequence ID" value="XM_031140259.1"/>
</dbReference>
<name>A0A507B1K6_9PEZI</name>
<protein>
    <submittedName>
        <fullName evidence="2">Uncharacterized protein</fullName>
    </submittedName>
</protein>
<evidence type="ECO:0000256" key="1">
    <source>
        <dbReference type="SAM" id="SignalP"/>
    </source>
</evidence>
<comment type="caution">
    <text evidence="2">The sequence shown here is derived from an EMBL/GenBank/DDBJ whole genome shotgun (WGS) entry which is preliminary data.</text>
</comment>
<dbReference type="EMBL" id="SKBQ01000031">
    <property type="protein sequence ID" value="TPX13763.1"/>
    <property type="molecule type" value="Genomic_DNA"/>
</dbReference>
<dbReference type="InParanoid" id="A0A507B1K6"/>
<feature type="chain" id="PRO_5021411444" evidence="1">
    <location>
        <begin position="23"/>
        <end position="230"/>
    </location>
</feature>
<proteinExistence type="predicted"/>
<dbReference type="AlphaFoldDB" id="A0A507B1K6"/>
<sequence length="230" mass="25180">MNQTHSFPLLITVSLVLPAAQPPPPLRDLADVLQRALDPAVRVVQPAALELDKEEVLEGADQARQAVDARQVQLEAAERVQHVGQRAGALVRHRERHERLVPLLPASSSSACLPLLFSNLLAGSLPPPDDQEARRVVLPVLDAARQHIEPARRGRHLARDRRAAPAAVPRRLLGRPARRAHVDRVHAPEVPAQKGRRLAERLRVRVDALDVRQVRQGLAPRGGGAGLLLL</sequence>
<dbReference type="Proteomes" id="UP000319257">
    <property type="component" value="Unassembled WGS sequence"/>
</dbReference>
<dbReference type="GeneID" id="41973154"/>
<evidence type="ECO:0000313" key="2">
    <source>
        <dbReference type="EMBL" id="TPX13763.1"/>
    </source>
</evidence>
<keyword evidence="3" id="KW-1185">Reference proteome</keyword>
<gene>
    <name evidence="2" type="ORF">E0L32_005707</name>
</gene>
<reference evidence="2 3" key="1">
    <citation type="submission" date="2019-06" db="EMBL/GenBank/DDBJ databases">
        <title>Draft genome sequence of the filamentous fungus Phialemoniopsis curvata isolated from diesel fuel.</title>
        <authorList>
            <person name="Varaljay V.A."/>
            <person name="Lyon W.J."/>
            <person name="Crouch A.L."/>
            <person name="Drake C.E."/>
            <person name="Hollomon J.M."/>
            <person name="Nadeau L.J."/>
            <person name="Nunn H.S."/>
            <person name="Stevenson B.S."/>
            <person name="Bojanowski C.L."/>
            <person name="Crookes-Goodson W.J."/>
        </authorList>
    </citation>
    <scope>NUCLEOTIDE SEQUENCE [LARGE SCALE GENOMIC DNA]</scope>
    <source>
        <strain evidence="2 3">D216</strain>
    </source>
</reference>
<feature type="signal peptide" evidence="1">
    <location>
        <begin position="1"/>
        <end position="22"/>
    </location>
</feature>
<keyword evidence="1" id="KW-0732">Signal</keyword>
<evidence type="ECO:0000313" key="3">
    <source>
        <dbReference type="Proteomes" id="UP000319257"/>
    </source>
</evidence>